<feature type="region of interest" description="Disordered" evidence="1">
    <location>
        <begin position="657"/>
        <end position="881"/>
    </location>
</feature>
<feature type="compositionally biased region" description="Basic and acidic residues" evidence="1">
    <location>
        <begin position="1240"/>
        <end position="1251"/>
    </location>
</feature>
<comment type="caution">
    <text evidence="2">The sequence shown here is derived from an EMBL/GenBank/DDBJ whole genome shotgun (WGS) entry which is preliminary data.</text>
</comment>
<feature type="compositionally biased region" description="Polar residues" evidence="1">
    <location>
        <begin position="1270"/>
        <end position="1282"/>
    </location>
</feature>
<dbReference type="Proteomes" id="UP000759537">
    <property type="component" value="Unassembled WGS sequence"/>
</dbReference>
<feature type="region of interest" description="Disordered" evidence="1">
    <location>
        <begin position="460"/>
        <end position="481"/>
    </location>
</feature>
<feature type="region of interest" description="Disordered" evidence="1">
    <location>
        <begin position="597"/>
        <end position="639"/>
    </location>
</feature>
<feature type="compositionally biased region" description="Low complexity" evidence="1">
    <location>
        <begin position="1002"/>
        <end position="1014"/>
    </location>
</feature>
<reference evidence="2" key="2">
    <citation type="journal article" date="2020" name="Nat. Commun.">
        <title>Large-scale genome sequencing of mycorrhizal fungi provides insights into the early evolution of symbiotic traits.</title>
        <authorList>
            <person name="Miyauchi S."/>
            <person name="Kiss E."/>
            <person name="Kuo A."/>
            <person name="Drula E."/>
            <person name="Kohler A."/>
            <person name="Sanchez-Garcia M."/>
            <person name="Morin E."/>
            <person name="Andreopoulos B."/>
            <person name="Barry K.W."/>
            <person name="Bonito G."/>
            <person name="Buee M."/>
            <person name="Carver A."/>
            <person name="Chen C."/>
            <person name="Cichocki N."/>
            <person name="Clum A."/>
            <person name="Culley D."/>
            <person name="Crous P.W."/>
            <person name="Fauchery L."/>
            <person name="Girlanda M."/>
            <person name="Hayes R.D."/>
            <person name="Keri Z."/>
            <person name="LaButti K."/>
            <person name="Lipzen A."/>
            <person name="Lombard V."/>
            <person name="Magnuson J."/>
            <person name="Maillard F."/>
            <person name="Murat C."/>
            <person name="Nolan M."/>
            <person name="Ohm R.A."/>
            <person name="Pangilinan J."/>
            <person name="Pereira M.F."/>
            <person name="Perotto S."/>
            <person name="Peter M."/>
            <person name="Pfister S."/>
            <person name="Riley R."/>
            <person name="Sitrit Y."/>
            <person name="Stielow J.B."/>
            <person name="Szollosi G."/>
            <person name="Zifcakova L."/>
            <person name="Stursova M."/>
            <person name="Spatafora J.W."/>
            <person name="Tedersoo L."/>
            <person name="Vaario L.M."/>
            <person name="Yamada A."/>
            <person name="Yan M."/>
            <person name="Wang P."/>
            <person name="Xu J."/>
            <person name="Bruns T."/>
            <person name="Baldrian P."/>
            <person name="Vilgalys R."/>
            <person name="Dunand C."/>
            <person name="Henrissat B."/>
            <person name="Grigoriev I.V."/>
            <person name="Hibbett D."/>
            <person name="Nagy L.G."/>
            <person name="Martin F.M."/>
        </authorList>
    </citation>
    <scope>NUCLEOTIDE SEQUENCE</scope>
    <source>
        <strain evidence="2">Prilba</strain>
    </source>
</reference>
<feature type="compositionally biased region" description="Low complexity" evidence="1">
    <location>
        <begin position="781"/>
        <end position="793"/>
    </location>
</feature>
<evidence type="ECO:0000256" key="1">
    <source>
        <dbReference type="SAM" id="MobiDB-lite"/>
    </source>
</evidence>
<feature type="compositionally biased region" description="Polar residues" evidence="1">
    <location>
        <begin position="689"/>
        <end position="699"/>
    </location>
</feature>
<dbReference type="OrthoDB" id="3229087at2759"/>
<feature type="compositionally biased region" description="Polar residues" evidence="1">
    <location>
        <begin position="871"/>
        <end position="881"/>
    </location>
</feature>
<feature type="compositionally biased region" description="Low complexity" evidence="1">
    <location>
        <begin position="472"/>
        <end position="481"/>
    </location>
</feature>
<feature type="compositionally biased region" description="Basic residues" evidence="1">
    <location>
        <begin position="859"/>
        <end position="869"/>
    </location>
</feature>
<feature type="compositionally biased region" description="Low complexity" evidence="1">
    <location>
        <begin position="1290"/>
        <end position="1307"/>
    </location>
</feature>
<sequence>MPVSLAVGDISSFRKYVKSIGRAYQKRSVAMIQLCRLFLEISPGKPDQIDALRSLFETVEDALKSAVDAGKDRSDAADTAFATAEEELDWYAAWHHPKQQEVLGDVQNIIEDAAQKDSYIAKTHKRLSTRLGLNKSGSPPSSSLVKVHFQILRSPIDRREAPVVTCELGPDVKISELLWTFSRLPEDQRIGLKQNPHFYFSKDLSDQASAYDDQFKLEPLKDLRPEKDSVVMVLLDRAGQIFVDYQQFSKTYGNIWRPDNTIILKDLQGTLEAANLISPKISGEVCIWQRGGGRPVEEDLSKWTQVLDRALDLPDVDWLIRSETAPDEAFDIEVTGGWERCSSVTIPDPPGLYEQDDPTSIIPPHEDAFIPPEELPSPVALVNISVPTVGTANQEVFHPPQDVLPSRVISSEEAQGIAEECPSIVEDKDSLVLDISSPSGSTPPWFEAAIHPLVNPASTSLELFTPPEESEPAPASSTSAPERIAPMAAESICSQNEAVHAQTLLACSSSNPLTLHIDNTVVSSGSGVLTPVKNGPSDDAKVSRPPVQPACIPPESTPPSRTELALASSASTPDRIPDPAHSQAEAIRASDHLWHYPSDHPMPSIGDNVEPASVVSTRSRTTTSDSSLSRAEAAKLPSTSPILAKSAPILNHTALAPAPASDTTSLRSKIDRPAVQSARSPEHFVPPTRNMSTSPSSVPTPDRIPPFSGRARSSSRVETDRQPLVMESPPAQPAPPGEPTLPAGKKQLPPTGGTQAPHLSPSPLERVRAPVEAARPSNQNSSAPSKSRVSSVAGSVPTPHRIHPPPERTHTQVDTRTLRPTVRRAHAPPPSGPRTSVGGQLPPLSGVSVPDTKAVHLSSRSRIKSHPKKMVTSTGQRRSTVLSTQINVQSAVRSSGLPVEHSTASLGPSFTQYHGALPENRGGYQSYATRPGQVSVSISVSTPAASNRTVRMSSQDPTGQSRRIAGQVSSQLPAPRPVEKPVPNTAPSRNSPVPVARQDRTSAALSHSSHAKSSNLVTIQEGQGALKGYSLARSAAPTISYTAAAKLNSPSLQNNISRTSSVANLKDSAPQMRKSIALPEQTTSQMAVRLQPITNRVSSSSNSSDPVTMARLGKTAEALSHSSRADISSGVRGAMETRGEFNGYSMGPKVLPSPPVGGAVTVSTSPMWNGTARTPSRIKTKDLISRHKQQNSNEVRPTSTAESASPSRAPTSALSQTAALAGKSSASRIDSGIELWDIDHHGATPDRRRGSDTPANGHGNPSRDRGLSSPLPTSSPVGTRNTTNREDGNSTSLSSKKSRMSMLGLSSPVVNPAHSGIPNPPPEQAKNPLLNVTAGSSSTGSLASTSPGRREPFINRKPQSTSQTTSHGRATPQSGFSTPPRSSTPSSFSHSASTSTRATMTPATSFTIPSRVPSPVAEVGSKSWFRRNVIDPVKSKLGYGS</sequence>
<feature type="compositionally biased region" description="Polar residues" evidence="1">
    <location>
        <begin position="1357"/>
        <end position="1376"/>
    </location>
</feature>
<feature type="compositionally biased region" description="Polar residues" evidence="1">
    <location>
        <begin position="1190"/>
        <end position="1220"/>
    </location>
</feature>
<proteinExistence type="predicted"/>
<feature type="compositionally biased region" description="Low complexity" evidence="1">
    <location>
        <begin position="1333"/>
        <end position="1346"/>
    </location>
</feature>
<dbReference type="EMBL" id="WHVB01000018">
    <property type="protein sequence ID" value="KAF8473758.1"/>
    <property type="molecule type" value="Genomic_DNA"/>
</dbReference>
<feature type="region of interest" description="Disordered" evidence="1">
    <location>
        <begin position="1240"/>
        <end position="1418"/>
    </location>
</feature>
<feature type="region of interest" description="Disordered" evidence="1">
    <location>
        <begin position="523"/>
        <end position="585"/>
    </location>
</feature>
<feature type="compositionally biased region" description="Pro residues" evidence="1">
    <location>
        <begin position="730"/>
        <end position="739"/>
    </location>
</feature>
<evidence type="ECO:0000313" key="2">
    <source>
        <dbReference type="EMBL" id="KAF8473758.1"/>
    </source>
</evidence>
<feature type="compositionally biased region" description="Basic and acidic residues" evidence="1">
    <location>
        <begin position="804"/>
        <end position="817"/>
    </location>
</feature>
<feature type="compositionally biased region" description="Pro residues" evidence="1">
    <location>
        <begin position="546"/>
        <end position="557"/>
    </location>
</feature>
<evidence type="ECO:0000313" key="3">
    <source>
        <dbReference type="Proteomes" id="UP000759537"/>
    </source>
</evidence>
<reference evidence="2" key="1">
    <citation type="submission" date="2019-10" db="EMBL/GenBank/DDBJ databases">
        <authorList>
            <consortium name="DOE Joint Genome Institute"/>
            <person name="Kuo A."/>
            <person name="Miyauchi S."/>
            <person name="Kiss E."/>
            <person name="Drula E."/>
            <person name="Kohler A."/>
            <person name="Sanchez-Garcia M."/>
            <person name="Andreopoulos B."/>
            <person name="Barry K.W."/>
            <person name="Bonito G."/>
            <person name="Buee M."/>
            <person name="Carver A."/>
            <person name="Chen C."/>
            <person name="Cichocki N."/>
            <person name="Clum A."/>
            <person name="Culley D."/>
            <person name="Crous P.W."/>
            <person name="Fauchery L."/>
            <person name="Girlanda M."/>
            <person name="Hayes R."/>
            <person name="Keri Z."/>
            <person name="LaButti K."/>
            <person name="Lipzen A."/>
            <person name="Lombard V."/>
            <person name="Magnuson J."/>
            <person name="Maillard F."/>
            <person name="Morin E."/>
            <person name="Murat C."/>
            <person name="Nolan M."/>
            <person name="Ohm R."/>
            <person name="Pangilinan J."/>
            <person name="Pereira M."/>
            <person name="Perotto S."/>
            <person name="Peter M."/>
            <person name="Riley R."/>
            <person name="Sitrit Y."/>
            <person name="Stielow B."/>
            <person name="Szollosi G."/>
            <person name="Zifcakova L."/>
            <person name="Stursova M."/>
            <person name="Spatafora J.W."/>
            <person name="Tedersoo L."/>
            <person name="Vaario L.-M."/>
            <person name="Yamada A."/>
            <person name="Yan M."/>
            <person name="Wang P."/>
            <person name="Xu J."/>
            <person name="Bruns T."/>
            <person name="Baldrian P."/>
            <person name="Vilgalys R."/>
            <person name="Henrissat B."/>
            <person name="Grigoriev I.V."/>
            <person name="Hibbett D."/>
            <person name="Nagy L.G."/>
            <person name="Martin F.M."/>
        </authorList>
    </citation>
    <scope>NUCLEOTIDE SEQUENCE</scope>
    <source>
        <strain evidence="2">Prilba</strain>
    </source>
</reference>
<protein>
    <submittedName>
        <fullName evidence="2">Uncharacterized protein</fullName>
    </submittedName>
</protein>
<accession>A0A9P5JZQ0</accession>
<keyword evidence="3" id="KW-1185">Reference proteome</keyword>
<organism evidence="2 3">
    <name type="scientific">Russula ochroleuca</name>
    <dbReference type="NCBI Taxonomy" id="152965"/>
    <lineage>
        <taxon>Eukaryota</taxon>
        <taxon>Fungi</taxon>
        <taxon>Dikarya</taxon>
        <taxon>Basidiomycota</taxon>
        <taxon>Agaricomycotina</taxon>
        <taxon>Agaricomycetes</taxon>
        <taxon>Russulales</taxon>
        <taxon>Russulaceae</taxon>
        <taxon>Russula</taxon>
    </lineage>
</organism>
<feature type="compositionally biased region" description="Polar residues" evidence="1">
    <location>
        <begin position="942"/>
        <end position="972"/>
    </location>
</feature>
<gene>
    <name evidence="2" type="ORF">DFH94DRAFT_142161</name>
</gene>
<feature type="compositionally biased region" description="Polar residues" evidence="1">
    <location>
        <begin position="1162"/>
        <end position="1174"/>
    </location>
</feature>
<feature type="region of interest" description="Disordered" evidence="1">
    <location>
        <begin position="1162"/>
        <end position="1220"/>
    </location>
</feature>
<feature type="compositionally biased region" description="Low complexity" evidence="1">
    <location>
        <begin position="613"/>
        <end position="630"/>
    </location>
</feature>
<feature type="region of interest" description="Disordered" evidence="1">
    <location>
        <begin position="942"/>
        <end position="1016"/>
    </location>
</feature>
<feature type="compositionally biased region" description="Low complexity" evidence="1">
    <location>
        <begin position="1377"/>
        <end position="1405"/>
    </location>
</feature>
<name>A0A9P5JZQ0_9AGAM</name>